<dbReference type="GO" id="GO:0008870">
    <property type="term" value="F:galactoside O-acetyltransferase activity"/>
    <property type="evidence" value="ECO:0007669"/>
    <property type="project" value="TreeGrafter"/>
</dbReference>
<dbReference type="EMBL" id="CACRSP010000007">
    <property type="protein sequence ID" value="VYT10402.1"/>
    <property type="molecule type" value="Genomic_DNA"/>
</dbReference>
<dbReference type="SMART" id="SM01266">
    <property type="entry name" value="Mac"/>
    <property type="match status" value="1"/>
</dbReference>
<gene>
    <name evidence="8" type="primary">lacA_3</name>
    <name evidence="8" type="ORF">BDLFYP24_02204</name>
    <name evidence="7" type="ORF">GBB04_10605</name>
</gene>
<sequence length="210" mass="23443">MTVPQRVLDIMNSGEVYAFDDPEILQAQADQMELLYEFNASRPSEPEHRRAIAEKLLGGYEEGAWIEPPLHANWGCNTYFGRNAYANFNLTLVDDGEVHIGEKVMIGPNVTITTTGHPIRPDLRERATQYSLPVTIGRNVWIGANVTILPGVTIGENSVIGACSLVTRDIPANVVAYGQPCKVVREIGEHDDVYYWHDRKINPPFDVLPE</sequence>
<reference evidence="7 9" key="1">
    <citation type="journal article" date="2019" name="Nat. Med.">
        <title>A library of human gut bacterial isolates paired with longitudinal multiomics data enables mechanistic microbiome research.</title>
        <authorList>
            <person name="Poyet M."/>
            <person name="Groussin M."/>
            <person name="Gibbons S.M."/>
            <person name="Avila-Pacheco J."/>
            <person name="Jiang X."/>
            <person name="Kearney S.M."/>
            <person name="Perrotta A.R."/>
            <person name="Berdy B."/>
            <person name="Zhao S."/>
            <person name="Lieberman T.D."/>
            <person name="Swanson P.K."/>
            <person name="Smith M."/>
            <person name="Roesemann S."/>
            <person name="Alexander J.E."/>
            <person name="Rich S.A."/>
            <person name="Livny J."/>
            <person name="Vlamakis H."/>
            <person name="Clish C."/>
            <person name="Bullock K."/>
            <person name="Deik A."/>
            <person name="Scott J."/>
            <person name="Pierce K.A."/>
            <person name="Xavier R.J."/>
            <person name="Alm E.J."/>
        </authorList>
    </citation>
    <scope>NUCLEOTIDE SEQUENCE [LARGE SCALE GENOMIC DNA]</scope>
    <source>
        <strain evidence="7 9">BIOML-A2</strain>
    </source>
</reference>
<dbReference type="CDD" id="cd03357">
    <property type="entry name" value="LbH_MAT_GAT"/>
    <property type="match status" value="1"/>
</dbReference>
<keyword evidence="2 5" id="KW-0808">Transferase</keyword>
<evidence type="ECO:0000256" key="5">
    <source>
        <dbReference type="RuleBase" id="RU367021"/>
    </source>
</evidence>
<evidence type="ECO:0000313" key="9">
    <source>
        <dbReference type="Proteomes" id="UP000429211"/>
    </source>
</evidence>
<dbReference type="InterPro" id="IPR011004">
    <property type="entry name" value="Trimer_LpxA-like_sf"/>
</dbReference>
<evidence type="ECO:0000259" key="6">
    <source>
        <dbReference type="SMART" id="SM01266"/>
    </source>
</evidence>
<evidence type="ECO:0000256" key="3">
    <source>
        <dbReference type="ARBA" id="ARBA00022737"/>
    </source>
</evidence>
<dbReference type="Gene3D" id="2.160.10.10">
    <property type="entry name" value="Hexapeptide repeat proteins"/>
    <property type="match status" value="1"/>
</dbReference>
<dbReference type="Pfam" id="PF00132">
    <property type="entry name" value="Hexapep"/>
    <property type="match status" value="1"/>
</dbReference>
<accession>A0A6N2U0U8</accession>
<dbReference type="InterPro" id="IPR024688">
    <property type="entry name" value="Mac_dom"/>
</dbReference>
<proteinExistence type="inferred from homology"/>
<evidence type="ECO:0000256" key="1">
    <source>
        <dbReference type="ARBA" id="ARBA00007274"/>
    </source>
</evidence>
<evidence type="ECO:0000313" key="8">
    <source>
        <dbReference type="EMBL" id="VYT10402.1"/>
    </source>
</evidence>
<evidence type="ECO:0000313" key="7">
    <source>
        <dbReference type="EMBL" id="KAB7458846.1"/>
    </source>
</evidence>
<dbReference type="RefSeq" id="WP_012902615.1">
    <property type="nucleotide sequence ID" value="NZ_BCYE01000022.1"/>
</dbReference>
<comment type="similarity">
    <text evidence="1 5">Belongs to the transferase hexapeptide repeat family.</text>
</comment>
<keyword evidence="3" id="KW-0677">Repeat</keyword>
<dbReference type="Proteomes" id="UP000429211">
    <property type="component" value="Unassembled WGS sequence"/>
</dbReference>
<dbReference type="Pfam" id="PF12464">
    <property type="entry name" value="Mac"/>
    <property type="match status" value="1"/>
</dbReference>
<evidence type="ECO:0000256" key="4">
    <source>
        <dbReference type="ARBA" id="ARBA00023315"/>
    </source>
</evidence>
<organism evidence="8">
    <name type="scientific">Bifidobacterium dentium</name>
    <dbReference type="NCBI Taxonomy" id="1689"/>
    <lineage>
        <taxon>Bacteria</taxon>
        <taxon>Bacillati</taxon>
        <taxon>Actinomycetota</taxon>
        <taxon>Actinomycetes</taxon>
        <taxon>Bifidobacteriales</taxon>
        <taxon>Bifidobacteriaceae</taxon>
        <taxon>Bifidobacterium</taxon>
    </lineage>
</organism>
<dbReference type="OMA" id="KVAQFNI"/>
<dbReference type="PANTHER" id="PTHR43017:SF1">
    <property type="entry name" value="ACETYLTRANSFERASE YJL218W-RELATED"/>
    <property type="match status" value="1"/>
</dbReference>
<dbReference type="InterPro" id="IPR039369">
    <property type="entry name" value="LacA-like"/>
</dbReference>
<dbReference type="AlphaFoldDB" id="A0A6N2U0U8"/>
<dbReference type="PANTHER" id="PTHR43017">
    <property type="entry name" value="GALACTOSIDE O-ACETYLTRANSFERASE"/>
    <property type="match status" value="1"/>
</dbReference>
<evidence type="ECO:0000256" key="2">
    <source>
        <dbReference type="ARBA" id="ARBA00022679"/>
    </source>
</evidence>
<feature type="domain" description="Maltose/galactoside acetyltransferase" evidence="6">
    <location>
        <begin position="8"/>
        <end position="62"/>
    </location>
</feature>
<reference evidence="8" key="2">
    <citation type="submission" date="2019-11" db="EMBL/GenBank/DDBJ databases">
        <authorList>
            <person name="Feng L."/>
        </authorList>
    </citation>
    <scope>NUCLEOTIDE SEQUENCE</scope>
    <source>
        <strain evidence="8">BdentiumLFYP24</strain>
    </source>
</reference>
<protein>
    <recommendedName>
        <fullName evidence="5">Acetyltransferase</fullName>
        <ecNumber evidence="5">2.3.1.-</ecNumber>
    </recommendedName>
</protein>
<name>A0A6N2U0U8_9BIFI</name>
<dbReference type="GeneID" id="31607369"/>
<dbReference type="PROSITE" id="PS00101">
    <property type="entry name" value="HEXAPEP_TRANSFERASES"/>
    <property type="match status" value="1"/>
</dbReference>
<dbReference type="EC" id="2.3.1.-" evidence="5"/>
<dbReference type="InterPro" id="IPR001451">
    <property type="entry name" value="Hexapep"/>
</dbReference>
<dbReference type="FunFam" id="2.160.10.10:FF:000025">
    <property type="entry name" value="Hexapeptide-repeat containing-acetyltransferase"/>
    <property type="match status" value="1"/>
</dbReference>
<dbReference type="EMBL" id="WDPD01000017">
    <property type="protein sequence ID" value="KAB7458846.1"/>
    <property type="molecule type" value="Genomic_DNA"/>
</dbReference>
<dbReference type="SUPFAM" id="SSF51161">
    <property type="entry name" value="Trimeric LpxA-like enzymes"/>
    <property type="match status" value="1"/>
</dbReference>
<dbReference type="InterPro" id="IPR018357">
    <property type="entry name" value="Hexapep_transf_CS"/>
</dbReference>
<keyword evidence="4 5" id="KW-0012">Acyltransferase</keyword>